<dbReference type="EMBL" id="MJEQ01000209">
    <property type="protein sequence ID" value="OIT38393.1"/>
    <property type="molecule type" value="Genomic_DNA"/>
</dbReference>
<dbReference type="Pfam" id="PF26138">
    <property type="entry name" value="DUF8040"/>
    <property type="match status" value="1"/>
</dbReference>
<evidence type="ECO:0000313" key="4">
    <source>
        <dbReference type="Proteomes" id="UP000187609"/>
    </source>
</evidence>
<keyword evidence="1" id="KW-1133">Transmembrane helix</keyword>
<dbReference type="STRING" id="49451.A0A314LA68"/>
<dbReference type="InterPro" id="IPR058353">
    <property type="entry name" value="DUF8040"/>
</dbReference>
<evidence type="ECO:0000259" key="2">
    <source>
        <dbReference type="Pfam" id="PF26138"/>
    </source>
</evidence>
<proteinExistence type="predicted"/>
<sequence length="263" mass="30400">RMANEDKFMMFLAKCVLLVSIIVKYLGIGPKERVHRSILIGAEFIKDLIEGHSRGCYDLLCMNVGCFLQLADEMKTRGLLTDSRMVRVEEQLAIFEFTLAHSERDRVVQNRFQHSGETISYYFNKCLKACLRLEKYYVKQARKGVPQQISSNPLFYPWFKDCIGAIDGTHIPAFVSMEDQPRYRNRKGVLYQNVLAVVDFDINFQYVLVGWEGSASDSRVLRNAVWEKSSNKLKIPTGNLQIIHIPIHFYYLLLNISFVLVTL</sequence>
<protein>
    <recommendedName>
        <fullName evidence="2">DUF8040 domain-containing protein</fullName>
    </recommendedName>
</protein>
<dbReference type="Proteomes" id="UP000187609">
    <property type="component" value="Unassembled WGS sequence"/>
</dbReference>
<keyword evidence="1" id="KW-0472">Membrane</keyword>
<comment type="caution">
    <text evidence="3">The sequence shown here is derived from an EMBL/GenBank/DDBJ whole genome shotgun (WGS) entry which is preliminary data.</text>
</comment>
<evidence type="ECO:0000313" key="3">
    <source>
        <dbReference type="EMBL" id="OIT38393.1"/>
    </source>
</evidence>
<accession>A0A314LA68</accession>
<dbReference type="AlphaFoldDB" id="A0A314LA68"/>
<dbReference type="Gramene" id="OIT38393">
    <property type="protein sequence ID" value="OIT38393"/>
    <property type="gene ID" value="A4A49_52422"/>
</dbReference>
<feature type="transmembrane region" description="Helical" evidence="1">
    <location>
        <begin position="242"/>
        <end position="261"/>
    </location>
</feature>
<evidence type="ECO:0000256" key="1">
    <source>
        <dbReference type="SAM" id="Phobius"/>
    </source>
</evidence>
<name>A0A314LA68_NICAT</name>
<dbReference type="PANTHER" id="PTHR22930">
    <property type="match status" value="1"/>
</dbReference>
<reference evidence="3" key="1">
    <citation type="submission" date="2016-11" db="EMBL/GenBank/DDBJ databases">
        <title>The genome of Nicotiana attenuata.</title>
        <authorList>
            <person name="Xu S."/>
            <person name="Brockmoeller T."/>
            <person name="Gaquerel E."/>
            <person name="Navarro A."/>
            <person name="Kuhl H."/>
            <person name="Gase K."/>
            <person name="Ling Z."/>
            <person name="Zhou W."/>
            <person name="Kreitzer C."/>
            <person name="Stanke M."/>
            <person name="Tang H."/>
            <person name="Lyons E."/>
            <person name="Pandey P."/>
            <person name="Pandey S.P."/>
            <person name="Timmermann B."/>
            <person name="Baldwin I.T."/>
        </authorList>
    </citation>
    <scope>NUCLEOTIDE SEQUENCE [LARGE SCALE GENOMIC DNA]</scope>
    <source>
        <strain evidence="3">UT</strain>
    </source>
</reference>
<feature type="non-terminal residue" evidence="3">
    <location>
        <position position="1"/>
    </location>
</feature>
<organism evidence="3 4">
    <name type="scientific">Nicotiana attenuata</name>
    <name type="common">Coyote tobacco</name>
    <dbReference type="NCBI Taxonomy" id="49451"/>
    <lineage>
        <taxon>Eukaryota</taxon>
        <taxon>Viridiplantae</taxon>
        <taxon>Streptophyta</taxon>
        <taxon>Embryophyta</taxon>
        <taxon>Tracheophyta</taxon>
        <taxon>Spermatophyta</taxon>
        <taxon>Magnoliopsida</taxon>
        <taxon>eudicotyledons</taxon>
        <taxon>Gunneridae</taxon>
        <taxon>Pentapetalae</taxon>
        <taxon>asterids</taxon>
        <taxon>lamiids</taxon>
        <taxon>Solanales</taxon>
        <taxon>Solanaceae</taxon>
        <taxon>Nicotianoideae</taxon>
        <taxon>Nicotianeae</taxon>
        <taxon>Nicotiana</taxon>
    </lineage>
</organism>
<keyword evidence="4" id="KW-1185">Reference proteome</keyword>
<gene>
    <name evidence="3" type="ORF">A4A49_52422</name>
</gene>
<dbReference type="PANTHER" id="PTHR22930:SF259">
    <property type="entry name" value="OS08G0106900 PROTEIN"/>
    <property type="match status" value="1"/>
</dbReference>
<dbReference type="InterPro" id="IPR045249">
    <property type="entry name" value="HARBI1-like"/>
</dbReference>
<feature type="domain" description="DUF8040" evidence="2">
    <location>
        <begin position="37"/>
        <end position="131"/>
    </location>
</feature>
<keyword evidence="1" id="KW-0812">Transmembrane</keyword>